<keyword evidence="3" id="KW-0949">S-adenosyl-L-methionine</keyword>
<dbReference type="EMBL" id="JALU01000016">
    <property type="protein sequence ID" value="EUC52441.1"/>
    <property type="molecule type" value="Genomic_DNA"/>
</dbReference>
<dbReference type="InterPro" id="IPR007197">
    <property type="entry name" value="rSAM"/>
</dbReference>
<accession>X8ITS1</accession>
<dbReference type="NCBIfam" id="TIGR02491">
    <property type="entry name" value="NrdG"/>
    <property type="match status" value="1"/>
</dbReference>
<dbReference type="GO" id="GO:0051539">
    <property type="term" value="F:4 iron, 4 sulfur cluster binding"/>
    <property type="evidence" value="ECO:0007669"/>
    <property type="project" value="UniProtKB-KW"/>
</dbReference>
<dbReference type="Pfam" id="PF13353">
    <property type="entry name" value="Fer4_12"/>
    <property type="match status" value="1"/>
</dbReference>
<evidence type="ECO:0000313" key="9">
    <source>
        <dbReference type="Proteomes" id="UP000022645"/>
    </source>
</evidence>
<evidence type="ECO:0000256" key="1">
    <source>
        <dbReference type="ARBA" id="ARBA00001966"/>
    </source>
</evidence>
<comment type="caution">
    <text evidence="8">The sequence shown here is derived from an EMBL/GenBank/DDBJ whole genome shotgun (WGS) entry which is preliminary data.</text>
</comment>
<dbReference type="EC" id="1.97.1.-" evidence="7"/>
<dbReference type="GO" id="GO:0004748">
    <property type="term" value="F:ribonucleoside-diphosphate reductase activity, thioredoxin disulfide as acceptor"/>
    <property type="evidence" value="ECO:0007669"/>
    <property type="project" value="TreeGrafter"/>
</dbReference>
<keyword evidence="2" id="KW-0004">4Fe-4S</keyword>
<dbReference type="InterPro" id="IPR058240">
    <property type="entry name" value="rSAM_sf"/>
</dbReference>
<dbReference type="SFLD" id="SFLDF00299">
    <property type="entry name" value="anaerobic_ribonucleoside-triph"/>
    <property type="match status" value="1"/>
</dbReference>
<protein>
    <recommendedName>
        <fullName evidence="7">Anaerobic ribonucleoside-triphosphate reductase-activating protein</fullName>
        <ecNumber evidence="7">1.97.1.-</ecNumber>
    </recommendedName>
</protein>
<reference evidence="8 9" key="1">
    <citation type="submission" date="2014-01" db="EMBL/GenBank/DDBJ databases">
        <authorList>
            <person name="Durkin A.S."/>
            <person name="McCorrison J."/>
            <person name="Torralba M."/>
            <person name="Gillis M."/>
            <person name="Haft D.H."/>
            <person name="Methe B."/>
            <person name="Sutton G."/>
            <person name="Nelson K.E."/>
        </authorList>
    </citation>
    <scope>NUCLEOTIDE SEQUENCE [LARGE SCALE GENOMIC DNA]</scope>
    <source>
        <strain evidence="8 9">ATCC 33093</strain>
    </source>
</reference>
<dbReference type="SFLD" id="SFLDS00029">
    <property type="entry name" value="Radical_SAM"/>
    <property type="match status" value="1"/>
</dbReference>
<dbReference type="CDD" id="cd01335">
    <property type="entry name" value="Radical_SAM"/>
    <property type="match status" value="1"/>
</dbReference>
<dbReference type="InterPro" id="IPR012837">
    <property type="entry name" value="NrdG"/>
</dbReference>
<evidence type="ECO:0000256" key="3">
    <source>
        <dbReference type="ARBA" id="ARBA00022691"/>
    </source>
</evidence>
<comment type="cofactor">
    <cofactor evidence="1">
        <name>[4Fe-4S] cluster</name>
        <dbReference type="ChEBI" id="CHEBI:49883"/>
    </cofactor>
</comment>
<dbReference type="Gene3D" id="3.20.20.70">
    <property type="entry name" value="Aldolase class I"/>
    <property type="match status" value="1"/>
</dbReference>
<dbReference type="PANTHER" id="PTHR30352">
    <property type="entry name" value="PYRUVATE FORMATE-LYASE-ACTIVATING ENZYME"/>
    <property type="match status" value="1"/>
</dbReference>
<keyword evidence="5" id="KW-0408">Iron</keyword>
<dbReference type="InterPro" id="IPR013785">
    <property type="entry name" value="Aldolase_TIM"/>
</dbReference>
<evidence type="ECO:0000256" key="2">
    <source>
        <dbReference type="ARBA" id="ARBA00022485"/>
    </source>
</evidence>
<dbReference type="PIRSF" id="PIRSF000368">
    <property type="entry name" value="NrdG"/>
    <property type="match status" value="1"/>
</dbReference>
<dbReference type="SFLD" id="SFLDG01066">
    <property type="entry name" value="organic_radical-activating_enz"/>
    <property type="match status" value="1"/>
</dbReference>
<evidence type="ECO:0000313" key="8">
    <source>
        <dbReference type="EMBL" id="EUC52441.1"/>
    </source>
</evidence>
<evidence type="ECO:0000256" key="4">
    <source>
        <dbReference type="ARBA" id="ARBA00022723"/>
    </source>
</evidence>
<keyword evidence="6" id="KW-0411">Iron-sulfur</keyword>
<dbReference type="Proteomes" id="UP000022645">
    <property type="component" value="Unassembled WGS sequence"/>
</dbReference>
<name>X8ITS1_9FIRM</name>
<evidence type="ECO:0000256" key="7">
    <source>
        <dbReference type="PIRNR" id="PIRNR000368"/>
    </source>
</evidence>
<dbReference type="PATRIC" id="fig|1401079.3.peg.933"/>
<sequence>MSRSSETGKSLDMNYGEIKDCDVANGVGVRISLFVSGCTNRCPGCFQPQTWDFNYGQEFTRKTEDKIIEMMRPGYINGLTVLGGEPFEPGNQQVLMPFLRRVKASYPDKTIWAFTGFVLEDLMKEGARCHTDVTEEMLGMLDVLIDGRFEQELKNIQLRFRGSENQRLIDMNKTREAGKIVLWDE</sequence>
<comment type="function">
    <text evidence="7">Activation of anaerobic ribonucleoside-triphosphate reductase under anaerobic conditions by generation of an organic free radical, using S-adenosylmethionine and reduced flavodoxin as cosubstrates to produce 5'-deoxy-adenosine.</text>
</comment>
<keyword evidence="4" id="KW-0479">Metal-binding</keyword>
<dbReference type="SUPFAM" id="SSF102114">
    <property type="entry name" value="Radical SAM enzymes"/>
    <property type="match status" value="1"/>
</dbReference>
<gene>
    <name evidence="8" type="primary">nrdG</name>
    <name evidence="8" type="ORF">HMPREF0581_1238</name>
</gene>
<dbReference type="GO" id="GO:0043365">
    <property type="term" value="F:[formate-C-acetyltransferase]-activating enzyme activity"/>
    <property type="evidence" value="ECO:0007669"/>
    <property type="project" value="InterPro"/>
</dbReference>
<evidence type="ECO:0000256" key="6">
    <source>
        <dbReference type="ARBA" id="ARBA00023014"/>
    </source>
</evidence>
<dbReference type="GO" id="GO:0046872">
    <property type="term" value="F:metal ion binding"/>
    <property type="evidence" value="ECO:0007669"/>
    <property type="project" value="UniProtKB-KW"/>
</dbReference>
<proteinExistence type="inferred from homology"/>
<comment type="similarity">
    <text evidence="7">Belongs to the organic radical-activating enzymes family.</text>
</comment>
<dbReference type="SFLD" id="SFLDG01063">
    <property type="entry name" value="activating_enzymes__group_1"/>
    <property type="match status" value="1"/>
</dbReference>
<dbReference type="AlphaFoldDB" id="X8ITS1"/>
<evidence type="ECO:0000256" key="5">
    <source>
        <dbReference type="ARBA" id="ARBA00023004"/>
    </source>
</evidence>
<dbReference type="InterPro" id="IPR034457">
    <property type="entry name" value="Organic_radical-activating"/>
</dbReference>
<keyword evidence="7 8" id="KW-0560">Oxidoreductase</keyword>
<dbReference type="PANTHER" id="PTHR30352:SF2">
    <property type="entry name" value="ANAEROBIC RIBONUCLEOSIDE-TRIPHOSPHATE REDUCTASE-ACTIVATING PROTEIN"/>
    <property type="match status" value="1"/>
</dbReference>
<organism evidence="8 9">
    <name type="scientific">Mogibacterium timidum ATCC 33093</name>
    <dbReference type="NCBI Taxonomy" id="1401079"/>
    <lineage>
        <taxon>Bacteria</taxon>
        <taxon>Bacillati</taxon>
        <taxon>Bacillota</taxon>
        <taxon>Clostridia</taxon>
        <taxon>Peptostreptococcales</taxon>
        <taxon>Anaerovoracaceae</taxon>
        <taxon>Mogibacterium</taxon>
    </lineage>
</organism>